<proteinExistence type="predicted"/>
<evidence type="ECO:0000313" key="1">
    <source>
        <dbReference type="EMBL" id="MFD2460081.1"/>
    </source>
</evidence>
<gene>
    <name evidence="1" type="ORF">ACFSYJ_15825</name>
</gene>
<keyword evidence="2" id="KW-1185">Reference proteome</keyword>
<dbReference type="PANTHER" id="PTHR47691">
    <property type="entry name" value="REGULATOR-RELATED"/>
    <property type="match status" value="1"/>
</dbReference>
<dbReference type="PRINTS" id="PR00364">
    <property type="entry name" value="DISEASERSIST"/>
</dbReference>
<dbReference type="SUPFAM" id="SSF48452">
    <property type="entry name" value="TPR-like"/>
    <property type="match status" value="1"/>
</dbReference>
<dbReference type="Proteomes" id="UP001597419">
    <property type="component" value="Unassembled WGS sequence"/>
</dbReference>
<dbReference type="PANTHER" id="PTHR47691:SF3">
    <property type="entry name" value="HTH-TYPE TRANSCRIPTIONAL REGULATOR RV0890C-RELATED"/>
    <property type="match status" value="1"/>
</dbReference>
<dbReference type="Gene3D" id="3.40.50.300">
    <property type="entry name" value="P-loop containing nucleotide triphosphate hydrolases"/>
    <property type="match status" value="1"/>
</dbReference>
<dbReference type="RefSeq" id="WP_345398627.1">
    <property type="nucleotide sequence ID" value="NZ_BAABHG010000009.1"/>
</dbReference>
<comment type="caution">
    <text evidence="1">The sequence shown here is derived from an EMBL/GenBank/DDBJ whole genome shotgun (WGS) entry which is preliminary data.</text>
</comment>
<dbReference type="InterPro" id="IPR011990">
    <property type="entry name" value="TPR-like_helical_dom_sf"/>
</dbReference>
<sequence length="728" mass="79629">MTDPFTTEIAKQTVALAFSSGGKVAGYLWKKFTQRDAKRLQADPEALEAAVRALLDKDPEAARELRDLLDRELALQGTRPWIVPGTPYFVDRAGPWRELGGTGVRVVWGLSGIGKTTLAEHYAAGSAGAFSDGTLLIDLAEFRSPGGSVRRSEVRAAVLRAFGLPSSMISTVAAELMAQYDNFLAPRRVLLVFDSVESAEDLHRLLPAAPMSLVLALTDAPVEELDRYPHVQLGQLEEHADRQLLEVICGADVVQADPVGMGELLAQCDRFPGAVVAAAHAVRMRAALSKWPMRLLAGELRAGGSLGGVSAGFDRVLAELSEAERELCRRLAVYPGPGLPLDAVAALAGLTVTEVTPLVVRLRSVHFVTTEPGERMRLGNQARQAVIRAGLSTVDDDVFAGLVRFYRDRAVRADWTKSADRLRLYEPLRGEIPPWDFAVSQVDWLVAEVPVFRALAGLAHDRGLHVELTQICGALEIVGIHRGFQRELVEINHWGAQSAEAIGAVAVRVRILSQQGRLFSLLHEFERADAALSQAESLFGTLPDPDTAENRLLAASLCEFRALFCREQGKLADAARWYESALEISRALGEFGARGRALHSRMLANVLVRMGSYERAFELLTEAEACTKPEAHRDIAQIWVVRAKAMIGTGSARAAWDLLSEAWRLTVGAGSNQYDLEIAEAQGDAAWWCGDAYQARQHWSGVYERLSWARHARAAEVYAKILHGLSRH</sequence>
<dbReference type="Gene3D" id="1.25.40.10">
    <property type="entry name" value="Tetratricopeptide repeat domain"/>
    <property type="match status" value="1"/>
</dbReference>
<name>A0ABW5GEX1_9PSEU</name>
<dbReference type="EMBL" id="JBHUKU010000008">
    <property type="protein sequence ID" value="MFD2460081.1"/>
    <property type="molecule type" value="Genomic_DNA"/>
</dbReference>
<evidence type="ECO:0000313" key="2">
    <source>
        <dbReference type="Proteomes" id="UP001597419"/>
    </source>
</evidence>
<dbReference type="InterPro" id="IPR027417">
    <property type="entry name" value="P-loop_NTPase"/>
</dbReference>
<organism evidence="1 2">
    <name type="scientific">Amycolatopsis samaneae</name>
    <dbReference type="NCBI Taxonomy" id="664691"/>
    <lineage>
        <taxon>Bacteria</taxon>
        <taxon>Bacillati</taxon>
        <taxon>Actinomycetota</taxon>
        <taxon>Actinomycetes</taxon>
        <taxon>Pseudonocardiales</taxon>
        <taxon>Pseudonocardiaceae</taxon>
        <taxon>Amycolatopsis</taxon>
    </lineage>
</organism>
<dbReference type="SUPFAM" id="SSF52540">
    <property type="entry name" value="P-loop containing nucleoside triphosphate hydrolases"/>
    <property type="match status" value="1"/>
</dbReference>
<accession>A0ABW5GEX1</accession>
<reference evidence="2" key="1">
    <citation type="journal article" date="2019" name="Int. J. Syst. Evol. Microbiol.">
        <title>The Global Catalogue of Microorganisms (GCM) 10K type strain sequencing project: providing services to taxonomists for standard genome sequencing and annotation.</title>
        <authorList>
            <consortium name="The Broad Institute Genomics Platform"/>
            <consortium name="The Broad Institute Genome Sequencing Center for Infectious Disease"/>
            <person name="Wu L."/>
            <person name="Ma J."/>
        </authorList>
    </citation>
    <scope>NUCLEOTIDE SEQUENCE [LARGE SCALE GENOMIC DNA]</scope>
    <source>
        <strain evidence="2">CGMCC 4.7643</strain>
    </source>
</reference>
<evidence type="ECO:0008006" key="3">
    <source>
        <dbReference type="Google" id="ProtNLM"/>
    </source>
</evidence>
<protein>
    <recommendedName>
        <fullName evidence="3">NB-ARC domain-containing protein</fullName>
    </recommendedName>
</protein>